<dbReference type="Proteomes" id="UP001208570">
    <property type="component" value="Unassembled WGS sequence"/>
</dbReference>
<dbReference type="InterPro" id="IPR006342">
    <property type="entry name" value="FkbM_mtfrase"/>
</dbReference>
<sequence length="362" mass="41954">MILRVPKLGGLALFFAVAYLSLYLFYRNSVIKLEKVKLRLRYDRCKADQLQEMYIKDLEFKVALDLVDSNWKRFSGKLKGRRDRKSVHKAAPPEQTESCTNCLLYETNTKSLPSYNCIPLKVKYDPRLCLYPDEDDISLLHQFSGVWESDTVQDLQKWLERDPELGFIDVGCHIGPYTLAAAILDTDVLAVDSSSDNLNRLIQSLKSAGLESRVTVLKNFVGDITEYAGHVSKEKHNPAKRLKTPMTNASQTVTLDDLLPLCKFQKALLRLDVNGSEHRVFQSANVLFQKLFIPLVLMDWHAMKPFYWHASNDRDRLLVELMIEFFLELDYIPVDLDRHVLHTELWDIWPSEVLWAHKTFQF</sequence>
<keyword evidence="3" id="KW-1185">Reference proteome</keyword>
<dbReference type="Gene3D" id="3.40.50.150">
    <property type="entry name" value="Vaccinia Virus protein VP39"/>
    <property type="match status" value="1"/>
</dbReference>
<dbReference type="InterPro" id="IPR029063">
    <property type="entry name" value="SAM-dependent_MTases_sf"/>
</dbReference>
<dbReference type="InterPro" id="IPR052514">
    <property type="entry name" value="SAM-dependent_MTase"/>
</dbReference>
<gene>
    <name evidence="2" type="ORF">LSH36_1093g00092</name>
</gene>
<accession>A0AAD9IV25</accession>
<evidence type="ECO:0008006" key="4">
    <source>
        <dbReference type="Google" id="ProtNLM"/>
    </source>
</evidence>
<evidence type="ECO:0000313" key="2">
    <source>
        <dbReference type="EMBL" id="KAK2141466.1"/>
    </source>
</evidence>
<keyword evidence="1" id="KW-1133">Transmembrane helix</keyword>
<keyword evidence="1" id="KW-0812">Transmembrane</keyword>
<dbReference type="NCBIfam" id="TIGR01444">
    <property type="entry name" value="fkbM_fam"/>
    <property type="match status" value="1"/>
</dbReference>
<dbReference type="SUPFAM" id="SSF53335">
    <property type="entry name" value="S-adenosyl-L-methionine-dependent methyltransferases"/>
    <property type="match status" value="1"/>
</dbReference>
<name>A0AAD9IV25_9ANNE</name>
<organism evidence="2 3">
    <name type="scientific">Paralvinella palmiformis</name>
    <dbReference type="NCBI Taxonomy" id="53620"/>
    <lineage>
        <taxon>Eukaryota</taxon>
        <taxon>Metazoa</taxon>
        <taxon>Spiralia</taxon>
        <taxon>Lophotrochozoa</taxon>
        <taxon>Annelida</taxon>
        <taxon>Polychaeta</taxon>
        <taxon>Sedentaria</taxon>
        <taxon>Canalipalpata</taxon>
        <taxon>Terebellida</taxon>
        <taxon>Terebelliformia</taxon>
        <taxon>Alvinellidae</taxon>
        <taxon>Paralvinella</taxon>
    </lineage>
</organism>
<dbReference type="AlphaFoldDB" id="A0AAD9IV25"/>
<dbReference type="PANTHER" id="PTHR34203:SF15">
    <property type="entry name" value="SLL1173 PROTEIN"/>
    <property type="match status" value="1"/>
</dbReference>
<dbReference type="EMBL" id="JAODUP010001093">
    <property type="protein sequence ID" value="KAK2141466.1"/>
    <property type="molecule type" value="Genomic_DNA"/>
</dbReference>
<dbReference type="PANTHER" id="PTHR34203">
    <property type="entry name" value="METHYLTRANSFERASE, FKBM FAMILY PROTEIN"/>
    <property type="match status" value="1"/>
</dbReference>
<comment type="caution">
    <text evidence="2">The sequence shown here is derived from an EMBL/GenBank/DDBJ whole genome shotgun (WGS) entry which is preliminary data.</text>
</comment>
<keyword evidence="1" id="KW-0472">Membrane</keyword>
<evidence type="ECO:0000313" key="3">
    <source>
        <dbReference type="Proteomes" id="UP001208570"/>
    </source>
</evidence>
<proteinExistence type="predicted"/>
<reference evidence="2" key="1">
    <citation type="journal article" date="2023" name="Mol. Biol. Evol.">
        <title>Third-Generation Sequencing Reveals the Adaptive Role of the Epigenome in Three Deep-Sea Polychaetes.</title>
        <authorList>
            <person name="Perez M."/>
            <person name="Aroh O."/>
            <person name="Sun Y."/>
            <person name="Lan Y."/>
            <person name="Juniper S.K."/>
            <person name="Young C.R."/>
            <person name="Angers B."/>
            <person name="Qian P.Y."/>
        </authorList>
    </citation>
    <scope>NUCLEOTIDE SEQUENCE</scope>
    <source>
        <strain evidence="2">P08H-3</strain>
    </source>
</reference>
<feature type="transmembrane region" description="Helical" evidence="1">
    <location>
        <begin position="7"/>
        <end position="26"/>
    </location>
</feature>
<evidence type="ECO:0000256" key="1">
    <source>
        <dbReference type="SAM" id="Phobius"/>
    </source>
</evidence>
<protein>
    <recommendedName>
        <fullName evidence="4">Methyltransferase FkbM domain-containing protein</fullName>
    </recommendedName>
</protein>